<evidence type="ECO:0000256" key="1">
    <source>
        <dbReference type="ARBA" id="ARBA00023054"/>
    </source>
</evidence>
<evidence type="ECO:0000256" key="3">
    <source>
        <dbReference type="SAM" id="MobiDB-lite"/>
    </source>
</evidence>
<sequence length="614" mass="70221">MVVEASGSDSLPNWTGMPSKDSKETRAMYAAMMGDFKTPKEQGERYETSGKSFDRLLHREWSHKVFSDRNPSNRGEVLHLIKWLYTKIQGIAHESDERQKAHAEVGDAREHDRYDYEFLAKRQEIFNHCVYEICRQSSVSCVERGRLLAYLWNNVDNTIRAILVETSILQQKFVEGEAIRVDLEKKLKTATMGLLKENAQLKEEIQALKDTTSDEKVELVEVKEELDALHKWKEAGVDKLLENQVMMNARQLRVLEMENVELLSANARLKAVSEKSQRSLDQTTMERDGYQNDAINARIRNKHNTPRLSRRYGVLRDMLDDQKIALFDNALAQRVDLNTLIEIVTDEQLVPYTAHMGILPETDELNSAKLQEILDHGDRSSLEKYMDAKTLLVLLNMLHHGLNTDKVVTMLMGRKRGQDISELGPLCGCLKGMKPESLMPVLKVAAMSNQERFRELQDKIKAQQSDITGLQGSVAQLESEKKAADDEEERKQAHREKNKVVTPLHKFLDIDWKDTFIGMGTAGDVPKFLKTNAKVRNRQMVKRDVEKLVKEIWAEKAMNDAKEKSVRPFCPRASLLHLPHRLLSMLPSTSSPTFCVHITTCVQLAYEPLLAFVL</sequence>
<dbReference type="InterPro" id="IPR052845">
    <property type="entry name" value="Axonemal_dynein_LC_domain"/>
</dbReference>
<proteinExistence type="predicted"/>
<dbReference type="Proteomes" id="UP001190700">
    <property type="component" value="Unassembled WGS sequence"/>
</dbReference>
<comment type="caution">
    <text evidence="4">The sequence shown here is derived from an EMBL/GenBank/DDBJ whole genome shotgun (WGS) entry which is preliminary data.</text>
</comment>
<keyword evidence="5" id="KW-1185">Reference proteome</keyword>
<feature type="region of interest" description="Disordered" evidence="3">
    <location>
        <begin position="1"/>
        <end position="21"/>
    </location>
</feature>
<keyword evidence="1 2" id="KW-0175">Coiled coil</keyword>
<dbReference type="PANTHER" id="PTHR23052">
    <property type="entry name" value="AXONEMAL DYNEIN LIGHT CHAIN DOMAIN-CONTAINING PROTEIN 1"/>
    <property type="match status" value="1"/>
</dbReference>
<dbReference type="AlphaFoldDB" id="A0AAE0FT13"/>
<protein>
    <submittedName>
        <fullName evidence="4">Uncharacterized protein</fullName>
    </submittedName>
</protein>
<dbReference type="GO" id="GO:0005737">
    <property type="term" value="C:cytoplasm"/>
    <property type="evidence" value="ECO:0007669"/>
    <property type="project" value="UniProtKB-ARBA"/>
</dbReference>
<evidence type="ECO:0000313" key="4">
    <source>
        <dbReference type="EMBL" id="KAK3265537.1"/>
    </source>
</evidence>
<gene>
    <name evidence="4" type="ORF">CYMTET_25787</name>
</gene>
<dbReference type="PANTHER" id="PTHR23052:SF1">
    <property type="entry name" value="AXONEMAL DYNEIN LIGHT CHAIN DOMAIN-CONTAINING PROTEIN 1"/>
    <property type="match status" value="1"/>
</dbReference>
<evidence type="ECO:0000313" key="5">
    <source>
        <dbReference type="Proteomes" id="UP001190700"/>
    </source>
</evidence>
<evidence type="ECO:0000256" key="2">
    <source>
        <dbReference type="SAM" id="Coils"/>
    </source>
</evidence>
<dbReference type="Pfam" id="PF10211">
    <property type="entry name" value="Ax_dynein_light"/>
    <property type="match status" value="1"/>
</dbReference>
<reference evidence="4 5" key="1">
    <citation type="journal article" date="2015" name="Genome Biol. Evol.">
        <title>Comparative Genomics of a Bacterivorous Green Alga Reveals Evolutionary Causalities and Consequences of Phago-Mixotrophic Mode of Nutrition.</title>
        <authorList>
            <person name="Burns J.A."/>
            <person name="Paasch A."/>
            <person name="Narechania A."/>
            <person name="Kim E."/>
        </authorList>
    </citation>
    <scope>NUCLEOTIDE SEQUENCE [LARGE SCALE GENOMIC DNA]</scope>
    <source>
        <strain evidence="4 5">PLY_AMNH</strain>
    </source>
</reference>
<feature type="region of interest" description="Disordered" evidence="3">
    <location>
        <begin position="474"/>
        <end position="496"/>
    </location>
</feature>
<name>A0AAE0FT13_9CHLO</name>
<accession>A0AAE0FT13</accession>
<feature type="coiled-coil region" evidence="2">
    <location>
        <begin position="191"/>
        <end position="218"/>
    </location>
</feature>
<dbReference type="EMBL" id="LGRX02013851">
    <property type="protein sequence ID" value="KAK3265537.1"/>
    <property type="molecule type" value="Genomic_DNA"/>
</dbReference>
<organism evidence="4 5">
    <name type="scientific">Cymbomonas tetramitiformis</name>
    <dbReference type="NCBI Taxonomy" id="36881"/>
    <lineage>
        <taxon>Eukaryota</taxon>
        <taxon>Viridiplantae</taxon>
        <taxon>Chlorophyta</taxon>
        <taxon>Pyramimonadophyceae</taxon>
        <taxon>Pyramimonadales</taxon>
        <taxon>Pyramimonadaceae</taxon>
        <taxon>Cymbomonas</taxon>
    </lineage>
</organism>
<dbReference type="InterPro" id="IPR019347">
    <property type="entry name" value="Axonemal_dynein_light_chain"/>
</dbReference>